<dbReference type="InterPro" id="IPR026960">
    <property type="entry name" value="RVT-Znf"/>
</dbReference>
<organism evidence="2">
    <name type="scientific">Sesamum radiatum</name>
    <name type="common">Black benniseed</name>
    <dbReference type="NCBI Taxonomy" id="300843"/>
    <lineage>
        <taxon>Eukaryota</taxon>
        <taxon>Viridiplantae</taxon>
        <taxon>Streptophyta</taxon>
        <taxon>Embryophyta</taxon>
        <taxon>Tracheophyta</taxon>
        <taxon>Spermatophyta</taxon>
        <taxon>Magnoliopsida</taxon>
        <taxon>eudicotyledons</taxon>
        <taxon>Gunneridae</taxon>
        <taxon>Pentapetalae</taxon>
        <taxon>asterids</taxon>
        <taxon>lamiids</taxon>
        <taxon>Lamiales</taxon>
        <taxon>Pedaliaceae</taxon>
        <taxon>Sesamum</taxon>
    </lineage>
</organism>
<feature type="domain" description="Reverse transcriptase zinc-binding" evidence="1">
    <location>
        <begin position="32"/>
        <end position="128"/>
    </location>
</feature>
<sequence length="200" mass="22984">MSSSSIQSCNIPLECTSHSNPRIWHYTSFSIFTVKSAYFVAERAHLRGTGAPEVSGLQRNPEWNFLWIVKLPGKMKDFGWRFCHGSLPLRMILRRRLFVLEVNCPICDNADDTEEHIFLGCDFARQCWALVGIQRAITSAGMCRRSSACEEWRRNARLISTVWPWLSFGEFGVTEISFFLKVRTISCFYYPICVSVPPDV</sequence>
<accession>A0AAW2LMM4</accession>
<dbReference type="Pfam" id="PF13966">
    <property type="entry name" value="zf-RVT"/>
    <property type="match status" value="1"/>
</dbReference>
<reference evidence="2" key="2">
    <citation type="journal article" date="2024" name="Plant">
        <title>Genomic evolution and insights into agronomic trait innovations of Sesamum species.</title>
        <authorList>
            <person name="Miao H."/>
            <person name="Wang L."/>
            <person name="Qu L."/>
            <person name="Liu H."/>
            <person name="Sun Y."/>
            <person name="Le M."/>
            <person name="Wang Q."/>
            <person name="Wei S."/>
            <person name="Zheng Y."/>
            <person name="Lin W."/>
            <person name="Duan Y."/>
            <person name="Cao H."/>
            <person name="Xiong S."/>
            <person name="Wang X."/>
            <person name="Wei L."/>
            <person name="Li C."/>
            <person name="Ma Q."/>
            <person name="Ju M."/>
            <person name="Zhao R."/>
            <person name="Li G."/>
            <person name="Mu C."/>
            <person name="Tian Q."/>
            <person name="Mei H."/>
            <person name="Zhang T."/>
            <person name="Gao T."/>
            <person name="Zhang H."/>
        </authorList>
    </citation>
    <scope>NUCLEOTIDE SEQUENCE</scope>
    <source>
        <strain evidence="2">G02</strain>
    </source>
</reference>
<comment type="caution">
    <text evidence="2">The sequence shown here is derived from an EMBL/GenBank/DDBJ whole genome shotgun (WGS) entry which is preliminary data.</text>
</comment>
<gene>
    <name evidence="2" type="ORF">Sradi_5221500</name>
</gene>
<evidence type="ECO:0000259" key="1">
    <source>
        <dbReference type="Pfam" id="PF13966"/>
    </source>
</evidence>
<reference evidence="2" key="1">
    <citation type="submission" date="2020-06" db="EMBL/GenBank/DDBJ databases">
        <authorList>
            <person name="Li T."/>
            <person name="Hu X."/>
            <person name="Zhang T."/>
            <person name="Song X."/>
            <person name="Zhang H."/>
            <person name="Dai N."/>
            <person name="Sheng W."/>
            <person name="Hou X."/>
            <person name="Wei L."/>
        </authorList>
    </citation>
    <scope>NUCLEOTIDE SEQUENCE</scope>
    <source>
        <strain evidence="2">G02</strain>
        <tissue evidence="2">Leaf</tissue>
    </source>
</reference>
<evidence type="ECO:0000313" key="2">
    <source>
        <dbReference type="EMBL" id="KAL0319600.1"/>
    </source>
</evidence>
<protein>
    <recommendedName>
        <fullName evidence="1">Reverse transcriptase zinc-binding domain-containing protein</fullName>
    </recommendedName>
</protein>
<dbReference type="AlphaFoldDB" id="A0AAW2LMM4"/>
<dbReference type="EMBL" id="JACGWJ010000024">
    <property type="protein sequence ID" value="KAL0319600.1"/>
    <property type="molecule type" value="Genomic_DNA"/>
</dbReference>
<name>A0AAW2LMM4_SESRA</name>
<proteinExistence type="predicted"/>